<evidence type="ECO:0000256" key="2">
    <source>
        <dbReference type="ARBA" id="ARBA00022475"/>
    </source>
</evidence>
<comment type="subcellular location">
    <subcellularLocation>
        <location evidence="1">Cell membrane</location>
        <topology evidence="1">Multi-pass membrane protein</topology>
    </subcellularLocation>
</comment>
<dbReference type="Proteomes" id="UP001220610">
    <property type="component" value="Chromosome"/>
</dbReference>
<gene>
    <name evidence="8" type="ORF">P0Y53_24215</name>
</gene>
<keyword evidence="3 6" id="KW-0812">Transmembrane</keyword>
<feature type="transmembrane region" description="Helical" evidence="6">
    <location>
        <begin position="148"/>
        <end position="167"/>
    </location>
</feature>
<evidence type="ECO:0000313" key="9">
    <source>
        <dbReference type="Proteomes" id="UP001220610"/>
    </source>
</evidence>
<dbReference type="InterPro" id="IPR051449">
    <property type="entry name" value="ABC-2_transporter_component"/>
</dbReference>
<proteinExistence type="predicted"/>
<dbReference type="PANTHER" id="PTHR30294">
    <property type="entry name" value="MEMBRANE COMPONENT OF ABC TRANSPORTER YHHJ-RELATED"/>
    <property type="match status" value="1"/>
</dbReference>
<dbReference type="Pfam" id="PF12679">
    <property type="entry name" value="ABC2_membrane_2"/>
    <property type="match status" value="1"/>
</dbReference>
<organism evidence="8 9">
    <name type="scientific">Candidatus Pseudobacter hemicellulosilyticus</name>
    <dbReference type="NCBI Taxonomy" id="3121375"/>
    <lineage>
        <taxon>Bacteria</taxon>
        <taxon>Pseudomonadati</taxon>
        <taxon>Bacteroidota</taxon>
        <taxon>Chitinophagia</taxon>
        <taxon>Chitinophagales</taxon>
        <taxon>Chitinophagaceae</taxon>
        <taxon>Pseudobacter</taxon>
    </lineage>
</organism>
<evidence type="ECO:0000256" key="1">
    <source>
        <dbReference type="ARBA" id="ARBA00004651"/>
    </source>
</evidence>
<evidence type="ECO:0000259" key="7">
    <source>
        <dbReference type="Pfam" id="PF09822"/>
    </source>
</evidence>
<evidence type="ECO:0000256" key="4">
    <source>
        <dbReference type="ARBA" id="ARBA00022989"/>
    </source>
</evidence>
<keyword evidence="2" id="KW-1003">Cell membrane</keyword>
<dbReference type="InterPro" id="IPR029062">
    <property type="entry name" value="Class_I_gatase-like"/>
</dbReference>
<dbReference type="PANTHER" id="PTHR30294:SF29">
    <property type="entry name" value="MULTIDRUG ABC TRANSPORTER PERMEASE YBHS-RELATED"/>
    <property type="match status" value="1"/>
</dbReference>
<evidence type="ECO:0000313" key="8">
    <source>
        <dbReference type="EMBL" id="WEK35602.1"/>
    </source>
</evidence>
<dbReference type="Pfam" id="PF09822">
    <property type="entry name" value="ABC_transp_aux"/>
    <property type="match status" value="1"/>
</dbReference>
<evidence type="ECO:0000256" key="3">
    <source>
        <dbReference type="ARBA" id="ARBA00022692"/>
    </source>
</evidence>
<sequence length="765" mass="85774">MHKIIRIARLELSLLFYSPIAWFLLIVFLFQCGLEYFSMMEGFSPVQELGLNPDALNDLTRKLFGPPFGIFSKIMGKLYLYLPLITMGLMSRELSSGTIKLLYSSPVKVRAIVLGKYGAMMVYNAVLMIPLLIIVAAAGITIHSADYGMLFSALLGLYLLLCAYAAIGLFMSSLTAYQVVAALSTLVVFAILNYVGELGQDIDLVRDITNFLSISGRTENMLSGLISSKDVLYYVVIIYLFLALSIYRLRTARESKPLWLRFGMYTGIVGSALLVGYLSSRPALIAYYDATATHARTLSPNTQQIVKEMRDEPLVVTSYINLLDKYYWNGRPDQRNADLARWESYLRFKPNIQLNYVYYYDTVFNSKIYASNPGKDTRAIADKFSRTYKDDLDRFKTPEQIRQLIDLGPEQNRYVIHLQYKDKSSFLRLYDDMMVWPFETETAAALKRLQVQLPRIAFLEGEGERDARRMGDQDYKILTSEISFRYALVNQGFDVVTIPSGQPIPDDIAVLVIADPKTAFSPEAMANIQHYINKGRNLLIAGEPGKQQLLNPLLQQFGVELMPGAVVQPGKDFAPDLVRARLTPAANDLAKLLWKEYRDSVKVTMLATAGLRLLDSSVYRHSPLLVTDAGSSWNRSAPLDKDAATVSFDAAAGDQAGPLVTALQATRTVNGRQQRIIITGDADYMSNAELGRQNIKTANFKFNTAVFGWFSEGQFPIDTSRPPSQDNYLNYTGKALKTMKWIVIGVLPGILALGATLLLIRRKRK</sequence>
<evidence type="ECO:0000256" key="5">
    <source>
        <dbReference type="ARBA" id="ARBA00023136"/>
    </source>
</evidence>
<feature type="transmembrane region" description="Helical" evidence="6">
    <location>
        <begin position="741"/>
        <end position="760"/>
    </location>
</feature>
<dbReference type="EMBL" id="CP119311">
    <property type="protein sequence ID" value="WEK35602.1"/>
    <property type="molecule type" value="Genomic_DNA"/>
</dbReference>
<accession>A0AAJ6BGU4</accession>
<dbReference type="GO" id="GO:0140359">
    <property type="term" value="F:ABC-type transporter activity"/>
    <property type="evidence" value="ECO:0007669"/>
    <property type="project" value="InterPro"/>
</dbReference>
<keyword evidence="5 6" id="KW-0472">Membrane</keyword>
<name>A0AAJ6BGU4_9BACT</name>
<feature type="transmembrane region" description="Helical" evidence="6">
    <location>
        <begin position="174"/>
        <end position="195"/>
    </location>
</feature>
<feature type="transmembrane region" description="Helical" evidence="6">
    <location>
        <begin position="12"/>
        <end position="30"/>
    </location>
</feature>
<feature type="domain" description="ABC-type uncharacterised transport system" evidence="7">
    <location>
        <begin position="454"/>
        <end position="692"/>
    </location>
</feature>
<reference evidence="8" key="1">
    <citation type="submission" date="2023-03" db="EMBL/GenBank/DDBJ databases">
        <title>Andean soil-derived lignocellulolytic bacterial consortium as a source of novel taxa and putative plastic-active enzymes.</title>
        <authorList>
            <person name="Diaz-Garcia L."/>
            <person name="Chuvochina M."/>
            <person name="Feuerriegel G."/>
            <person name="Bunk B."/>
            <person name="Sproer C."/>
            <person name="Streit W.R."/>
            <person name="Rodriguez L.M."/>
            <person name="Overmann J."/>
            <person name="Jimenez D.J."/>
        </authorList>
    </citation>
    <scope>NUCLEOTIDE SEQUENCE</scope>
    <source>
        <strain evidence="8">MAG 7</strain>
    </source>
</reference>
<feature type="transmembrane region" description="Helical" evidence="6">
    <location>
        <begin position="258"/>
        <end position="278"/>
    </location>
</feature>
<feature type="transmembrane region" description="Helical" evidence="6">
    <location>
        <begin position="122"/>
        <end position="142"/>
    </location>
</feature>
<dbReference type="SUPFAM" id="SSF52317">
    <property type="entry name" value="Class I glutamine amidotransferase-like"/>
    <property type="match status" value="1"/>
</dbReference>
<dbReference type="GO" id="GO:0005886">
    <property type="term" value="C:plasma membrane"/>
    <property type="evidence" value="ECO:0007669"/>
    <property type="project" value="UniProtKB-SubCell"/>
</dbReference>
<protein>
    <submittedName>
        <fullName evidence="8">Gldg family protein</fullName>
    </submittedName>
</protein>
<dbReference type="InterPro" id="IPR019196">
    <property type="entry name" value="ABC_transp_unknown"/>
</dbReference>
<keyword evidence="4 6" id="KW-1133">Transmembrane helix</keyword>
<dbReference type="AlphaFoldDB" id="A0AAJ6BGU4"/>
<feature type="transmembrane region" description="Helical" evidence="6">
    <location>
        <begin position="231"/>
        <end position="249"/>
    </location>
</feature>
<evidence type="ECO:0000256" key="6">
    <source>
        <dbReference type="SAM" id="Phobius"/>
    </source>
</evidence>